<reference evidence="2" key="1">
    <citation type="journal article" date="2014" name="Nat. Commun.">
        <title>The emerging biofuel crop Camelina sativa retains a highly undifferentiated hexaploid genome structure.</title>
        <authorList>
            <person name="Kagale S."/>
            <person name="Koh C."/>
            <person name="Nixon J."/>
            <person name="Bollina V."/>
            <person name="Clarke W.E."/>
            <person name="Tuteja R."/>
            <person name="Spillane C."/>
            <person name="Robinson S.J."/>
            <person name="Links M.G."/>
            <person name="Clarke C."/>
            <person name="Higgins E.E."/>
            <person name="Huebert T."/>
            <person name="Sharpe A.G."/>
            <person name="Parkin I.A."/>
        </authorList>
    </citation>
    <scope>NUCLEOTIDE SEQUENCE [LARGE SCALE GENOMIC DNA]</scope>
    <source>
        <strain evidence="2">cv. DH55</strain>
    </source>
</reference>
<dbReference type="Pfam" id="PF08268">
    <property type="entry name" value="FBA_3"/>
    <property type="match status" value="1"/>
</dbReference>
<sequence length="231" mass="25813">MSSGGDQQEMCISPELGYGRIAQPVRGLICLREKSKVVIYNPGTGKSLTYLPEIEARKQAAIKKNFGYDEVTNVFKVLAFDKSQGAKVHQILTIGSSEQSWRRIICDHDHSPVTEGLYKDGVLYYKARSHTDESLLMSFNLSSEVFTVIELPEGVDTRMKKLVNVKGGIALVMDAPANGSIQMMVRNEVSGKWDMVSFMIPQWKQTVEDMVFYFIGTVGTKKLVFMPACAR</sequence>
<feature type="domain" description="F-box associated beta-propeller type 3" evidence="1">
    <location>
        <begin position="8"/>
        <end position="229"/>
    </location>
</feature>
<organism evidence="2 3">
    <name type="scientific">Camelina sativa</name>
    <name type="common">False flax</name>
    <name type="synonym">Myagrum sativum</name>
    <dbReference type="NCBI Taxonomy" id="90675"/>
    <lineage>
        <taxon>Eukaryota</taxon>
        <taxon>Viridiplantae</taxon>
        <taxon>Streptophyta</taxon>
        <taxon>Embryophyta</taxon>
        <taxon>Tracheophyta</taxon>
        <taxon>Spermatophyta</taxon>
        <taxon>Magnoliopsida</taxon>
        <taxon>eudicotyledons</taxon>
        <taxon>Gunneridae</taxon>
        <taxon>Pentapetalae</taxon>
        <taxon>rosids</taxon>
        <taxon>malvids</taxon>
        <taxon>Brassicales</taxon>
        <taxon>Brassicaceae</taxon>
        <taxon>Camelineae</taxon>
        <taxon>Camelina</taxon>
    </lineage>
</organism>
<dbReference type="PANTHER" id="PTHR31111">
    <property type="entry name" value="BNAA05G37150D PROTEIN-RELATED"/>
    <property type="match status" value="1"/>
</dbReference>
<evidence type="ECO:0000313" key="2">
    <source>
        <dbReference type="Proteomes" id="UP000694864"/>
    </source>
</evidence>
<accession>A0ABM0WPM8</accession>
<protein>
    <submittedName>
        <fullName evidence="3">F-box protein At1g70960</fullName>
    </submittedName>
</protein>
<evidence type="ECO:0000313" key="3">
    <source>
        <dbReference type="RefSeq" id="XP_010474268.1"/>
    </source>
</evidence>
<dbReference type="Proteomes" id="UP000694864">
    <property type="component" value="Chromosome 16"/>
</dbReference>
<dbReference type="RefSeq" id="XP_010474268.1">
    <property type="nucleotide sequence ID" value="XM_010475966.1"/>
</dbReference>
<keyword evidence="2" id="KW-1185">Reference proteome</keyword>
<proteinExistence type="predicted"/>
<gene>
    <name evidence="3" type="primary">LOC104753763</name>
</gene>
<dbReference type="NCBIfam" id="TIGR01640">
    <property type="entry name" value="F_box_assoc_1"/>
    <property type="match status" value="1"/>
</dbReference>
<dbReference type="PANTHER" id="PTHR31111:SF138">
    <property type="entry name" value="F-BOX ASSOCIATED DOMAIN-CONTAINING PROTEIN"/>
    <property type="match status" value="1"/>
</dbReference>
<dbReference type="InterPro" id="IPR013187">
    <property type="entry name" value="F-box-assoc_dom_typ3"/>
</dbReference>
<evidence type="ECO:0000259" key="1">
    <source>
        <dbReference type="Pfam" id="PF08268"/>
    </source>
</evidence>
<reference evidence="3" key="2">
    <citation type="submission" date="2025-08" db="UniProtKB">
        <authorList>
            <consortium name="RefSeq"/>
        </authorList>
    </citation>
    <scope>IDENTIFICATION</scope>
    <source>
        <tissue evidence="3">Leaf</tissue>
    </source>
</reference>
<dbReference type="GeneID" id="104753763"/>
<name>A0ABM0WPM8_CAMSA</name>
<dbReference type="InterPro" id="IPR017451">
    <property type="entry name" value="F-box-assoc_interact_dom"/>
</dbReference>